<keyword evidence="3" id="KW-1185">Reference proteome</keyword>
<dbReference type="PANTHER" id="PTHR30383">
    <property type="entry name" value="THIOESTERASE 1/PROTEASE 1/LYSOPHOSPHOLIPASE L1"/>
    <property type="match status" value="1"/>
</dbReference>
<evidence type="ECO:0000259" key="1">
    <source>
        <dbReference type="Pfam" id="PF13472"/>
    </source>
</evidence>
<dbReference type="GO" id="GO:0004622">
    <property type="term" value="F:phosphatidylcholine lysophospholipase activity"/>
    <property type="evidence" value="ECO:0007669"/>
    <property type="project" value="TreeGrafter"/>
</dbReference>
<dbReference type="InterPro" id="IPR013830">
    <property type="entry name" value="SGNH_hydro"/>
</dbReference>
<evidence type="ECO:0000313" key="3">
    <source>
        <dbReference type="Proteomes" id="UP000501602"/>
    </source>
</evidence>
<name>A0A6H1UEW7_9GAMM</name>
<dbReference type="KEGG" id="fes:HER31_08360"/>
<dbReference type="Proteomes" id="UP000501602">
    <property type="component" value="Chromosome"/>
</dbReference>
<protein>
    <submittedName>
        <fullName evidence="2">SGNH/GDSL hydrolase family protein</fullName>
    </submittedName>
</protein>
<accession>A0A6H1UEW7</accession>
<dbReference type="SUPFAM" id="SSF52266">
    <property type="entry name" value="SGNH hydrolase"/>
    <property type="match status" value="1"/>
</dbReference>
<reference evidence="2 3" key="1">
    <citation type="submission" date="2020-04" db="EMBL/GenBank/DDBJ databases">
        <title>Ferrimonas sp. S7 isolated from sea water.</title>
        <authorList>
            <person name="Bae S.S."/>
            <person name="Baek K."/>
        </authorList>
    </citation>
    <scope>NUCLEOTIDE SEQUENCE [LARGE SCALE GENOMIC DNA]</scope>
    <source>
        <strain evidence="2 3">S7</strain>
    </source>
</reference>
<dbReference type="Gene3D" id="3.40.50.1110">
    <property type="entry name" value="SGNH hydrolase"/>
    <property type="match status" value="1"/>
</dbReference>
<dbReference type="InterPro" id="IPR036514">
    <property type="entry name" value="SGNH_hydro_sf"/>
</dbReference>
<dbReference type="Pfam" id="PF13472">
    <property type="entry name" value="Lipase_GDSL_2"/>
    <property type="match status" value="1"/>
</dbReference>
<evidence type="ECO:0000313" key="2">
    <source>
        <dbReference type="EMBL" id="QIZ76883.1"/>
    </source>
</evidence>
<dbReference type="RefSeq" id="WP_168660144.1">
    <property type="nucleotide sequence ID" value="NZ_CP051180.1"/>
</dbReference>
<keyword evidence="2" id="KW-0378">Hydrolase</keyword>
<gene>
    <name evidence="2" type="ORF">HER31_08360</name>
</gene>
<dbReference type="EMBL" id="CP051180">
    <property type="protein sequence ID" value="QIZ76883.1"/>
    <property type="molecule type" value="Genomic_DNA"/>
</dbReference>
<proteinExistence type="predicted"/>
<dbReference type="AlphaFoldDB" id="A0A6H1UEW7"/>
<dbReference type="CDD" id="cd01836">
    <property type="entry name" value="FeeA_FeeB_like"/>
    <property type="match status" value="1"/>
</dbReference>
<sequence>MPDTATILLAPILILQGKWLRWRLPKLPEAAGDRQGRIGIGNKQPLSLMIVGDSAAAGVGVAQQQQALSGQLANHLSQQFDLTWQLRAQSGLKTAETEQILTGELTEEFDVLVISLGVNDAKSTDSAKRWLQQLNTVVEQLRNETKPRLILIAELPPMGRFPKFPQPLRAWLGWRANTFNRHLRQWVQQQPNTELTSVPELGADLAIDGLHPGANTYRLWGQAVAERITQRLG</sequence>
<dbReference type="PANTHER" id="PTHR30383:SF5">
    <property type="entry name" value="SGNH HYDROLASE-TYPE ESTERASE DOMAIN-CONTAINING PROTEIN"/>
    <property type="match status" value="1"/>
</dbReference>
<organism evidence="2 3">
    <name type="scientific">Ferrimonas lipolytica</name>
    <dbReference type="NCBI Taxonomy" id="2724191"/>
    <lineage>
        <taxon>Bacteria</taxon>
        <taxon>Pseudomonadati</taxon>
        <taxon>Pseudomonadota</taxon>
        <taxon>Gammaproteobacteria</taxon>
        <taxon>Alteromonadales</taxon>
        <taxon>Ferrimonadaceae</taxon>
        <taxon>Ferrimonas</taxon>
    </lineage>
</organism>
<feature type="domain" description="SGNH hydrolase-type esterase" evidence="1">
    <location>
        <begin position="51"/>
        <end position="219"/>
    </location>
</feature>
<dbReference type="InterPro" id="IPR051532">
    <property type="entry name" value="Ester_Hydrolysis_Enzymes"/>
</dbReference>